<dbReference type="Gene3D" id="2.60.40.2950">
    <property type="match status" value="1"/>
</dbReference>
<reference evidence="6" key="1">
    <citation type="submission" date="2012-12" db="EMBL/GenBank/DDBJ databases">
        <authorList>
            <person name="Hellsten U."/>
            <person name="Grimwood J."/>
            <person name="Chapman J.A."/>
            <person name="Shapiro H."/>
            <person name="Aerts A."/>
            <person name="Otillar R.P."/>
            <person name="Terry A.Y."/>
            <person name="Boore J.L."/>
            <person name="Simakov O."/>
            <person name="Marletaz F."/>
            <person name="Cho S.-J."/>
            <person name="Edsinger-Gonzales E."/>
            <person name="Havlak P."/>
            <person name="Kuo D.-H."/>
            <person name="Larsson T."/>
            <person name="Lv J."/>
            <person name="Arendt D."/>
            <person name="Savage R."/>
            <person name="Osoegawa K."/>
            <person name="de Jong P."/>
            <person name="Lindberg D.R."/>
            <person name="Seaver E.C."/>
            <person name="Weisblat D.A."/>
            <person name="Putnam N.H."/>
            <person name="Grigoriev I.V."/>
            <person name="Rokhsar D.S."/>
        </authorList>
    </citation>
    <scope>NUCLEOTIDE SEQUENCE</scope>
</reference>
<dbReference type="RefSeq" id="XP_009021002.1">
    <property type="nucleotide sequence ID" value="XM_009022754.1"/>
</dbReference>
<dbReference type="InterPro" id="IPR050473">
    <property type="entry name" value="A2M/Complement_sys"/>
</dbReference>
<dbReference type="PANTHER" id="PTHR11412">
    <property type="entry name" value="MACROGLOBULIN / COMPLEMENT"/>
    <property type="match status" value="1"/>
</dbReference>
<dbReference type="eggNOG" id="KOG1366">
    <property type="taxonomic scope" value="Eukaryota"/>
</dbReference>
<dbReference type="OrthoDB" id="6156464at2759"/>
<evidence type="ECO:0000313" key="4">
    <source>
        <dbReference type="EMBL" id="ESO00831.1"/>
    </source>
</evidence>
<evidence type="ECO:0008006" key="7">
    <source>
        <dbReference type="Google" id="ProtNLM"/>
    </source>
</evidence>
<proteinExistence type="predicted"/>
<organism evidence="5 6">
    <name type="scientific">Helobdella robusta</name>
    <name type="common">Californian leech</name>
    <dbReference type="NCBI Taxonomy" id="6412"/>
    <lineage>
        <taxon>Eukaryota</taxon>
        <taxon>Metazoa</taxon>
        <taxon>Spiralia</taxon>
        <taxon>Lophotrochozoa</taxon>
        <taxon>Annelida</taxon>
        <taxon>Clitellata</taxon>
        <taxon>Hirudinea</taxon>
        <taxon>Rhynchobdellida</taxon>
        <taxon>Glossiphoniidae</taxon>
        <taxon>Helobdella</taxon>
    </lineage>
</organism>
<reference evidence="5" key="3">
    <citation type="submission" date="2015-06" db="UniProtKB">
        <authorList>
            <consortium name="EnsemblMetazoa"/>
        </authorList>
    </citation>
    <scope>IDENTIFICATION</scope>
</reference>
<keyword evidence="1 3" id="KW-0732">Signal</keyword>
<dbReference type="HOGENOM" id="CLU_121738_0_0_1"/>
<feature type="signal peptide" evidence="3">
    <location>
        <begin position="1"/>
        <end position="26"/>
    </location>
</feature>
<keyword evidence="6" id="KW-1185">Reference proteome</keyword>
<accession>T1F950</accession>
<keyword evidence="2" id="KW-0882">Thioester bond</keyword>
<evidence type="ECO:0000256" key="2">
    <source>
        <dbReference type="ARBA" id="ARBA00022966"/>
    </source>
</evidence>
<sequence>MFTKFTLFTWFILLFTLFSLFGSVSADTNYTVVGPTSLRPGHPYSFSVQIYGVPNPVSYTLLAKIVNSGDDNDVLVEEEFTVVHASLQTFSLNVPINFPDTAYTFKVTASGGKISFNNSHYLSVSQKTHSVFIQTDKYLYKPGQTIKFRVLGIQSNLKPYKEAFNITIYVRPLHYCNLKYLI</sequence>
<evidence type="ECO:0000256" key="3">
    <source>
        <dbReference type="SAM" id="SignalP"/>
    </source>
</evidence>
<evidence type="ECO:0000256" key="1">
    <source>
        <dbReference type="ARBA" id="ARBA00022729"/>
    </source>
</evidence>
<dbReference type="OMA" id="RILILRY"/>
<reference evidence="4 6" key="2">
    <citation type="journal article" date="2013" name="Nature">
        <title>Insights into bilaterian evolution from three spiralian genomes.</title>
        <authorList>
            <person name="Simakov O."/>
            <person name="Marletaz F."/>
            <person name="Cho S.J."/>
            <person name="Edsinger-Gonzales E."/>
            <person name="Havlak P."/>
            <person name="Hellsten U."/>
            <person name="Kuo D.H."/>
            <person name="Larsson T."/>
            <person name="Lv J."/>
            <person name="Arendt D."/>
            <person name="Savage R."/>
            <person name="Osoegawa K."/>
            <person name="de Jong P."/>
            <person name="Grimwood J."/>
            <person name="Chapman J.A."/>
            <person name="Shapiro H."/>
            <person name="Aerts A."/>
            <person name="Otillar R.P."/>
            <person name="Terry A.Y."/>
            <person name="Boore J.L."/>
            <person name="Grigoriev I.V."/>
            <person name="Lindberg D.R."/>
            <person name="Seaver E.C."/>
            <person name="Weisblat D.A."/>
            <person name="Putnam N.H."/>
            <person name="Rokhsar D.S."/>
        </authorList>
    </citation>
    <scope>NUCLEOTIDE SEQUENCE</scope>
</reference>
<dbReference type="KEGG" id="hro:HELRODRAFT_175322"/>
<evidence type="ECO:0000313" key="6">
    <source>
        <dbReference type="Proteomes" id="UP000015101"/>
    </source>
</evidence>
<dbReference type="Gene3D" id="2.60.40.1930">
    <property type="match status" value="1"/>
</dbReference>
<dbReference type="STRING" id="6412.T1F950"/>
<dbReference type="EMBL" id="KB096864">
    <property type="protein sequence ID" value="ESO00831.1"/>
    <property type="molecule type" value="Genomic_DNA"/>
</dbReference>
<dbReference type="GeneID" id="20205349"/>
<dbReference type="InParanoid" id="T1F950"/>
<gene>
    <name evidence="5" type="primary">20205349</name>
    <name evidence="4" type="ORF">HELRODRAFT_175322</name>
</gene>
<dbReference type="CTD" id="20205349"/>
<dbReference type="Proteomes" id="UP000015101">
    <property type="component" value="Unassembled WGS sequence"/>
</dbReference>
<feature type="chain" id="PRO_5010980354" description="Macroglobulin domain-containing protein" evidence="3">
    <location>
        <begin position="27"/>
        <end position="182"/>
    </location>
</feature>
<dbReference type="EnsemblMetazoa" id="HelroT175322">
    <property type="protein sequence ID" value="HelroP175322"/>
    <property type="gene ID" value="HelroG175322"/>
</dbReference>
<evidence type="ECO:0000313" key="5">
    <source>
        <dbReference type="EnsemblMetazoa" id="HelroP175322"/>
    </source>
</evidence>
<name>T1F950_HELRO</name>
<protein>
    <recommendedName>
        <fullName evidence="7">Macroglobulin domain-containing protein</fullName>
    </recommendedName>
</protein>
<dbReference type="EMBL" id="AMQM01005217">
    <property type="status" value="NOT_ANNOTATED_CDS"/>
    <property type="molecule type" value="Genomic_DNA"/>
</dbReference>
<dbReference type="PANTHER" id="PTHR11412:SF136">
    <property type="entry name" value="CD109 ANTIGEN"/>
    <property type="match status" value="1"/>
</dbReference>
<dbReference type="AlphaFoldDB" id="T1F950"/>